<feature type="transmembrane region" description="Helical" evidence="2">
    <location>
        <begin position="58"/>
        <end position="79"/>
    </location>
</feature>
<keyword evidence="2" id="KW-1133">Transmembrane helix</keyword>
<evidence type="ECO:0000313" key="5">
    <source>
        <dbReference type="Proteomes" id="UP000626109"/>
    </source>
</evidence>
<keyword evidence="2" id="KW-0812">Transmembrane</keyword>
<keyword evidence="2" id="KW-0472">Membrane</keyword>
<feature type="domain" description="EF-hand" evidence="3">
    <location>
        <begin position="591"/>
        <end position="626"/>
    </location>
</feature>
<dbReference type="InterPro" id="IPR002048">
    <property type="entry name" value="EF_hand_dom"/>
</dbReference>
<feature type="compositionally biased region" description="Low complexity" evidence="1">
    <location>
        <begin position="834"/>
        <end position="846"/>
    </location>
</feature>
<feature type="transmembrane region" description="Helical" evidence="2">
    <location>
        <begin position="156"/>
        <end position="179"/>
    </location>
</feature>
<reference evidence="4" key="1">
    <citation type="submission" date="2021-02" db="EMBL/GenBank/DDBJ databases">
        <authorList>
            <person name="Dougan E. K."/>
            <person name="Rhodes N."/>
            <person name="Thang M."/>
            <person name="Chan C."/>
        </authorList>
    </citation>
    <scope>NUCLEOTIDE SEQUENCE</scope>
</reference>
<accession>A0A813JSC5</accession>
<feature type="region of interest" description="Disordered" evidence="1">
    <location>
        <begin position="1"/>
        <end position="29"/>
    </location>
</feature>
<feature type="transmembrane region" description="Helical" evidence="2">
    <location>
        <begin position="287"/>
        <end position="307"/>
    </location>
</feature>
<evidence type="ECO:0000256" key="2">
    <source>
        <dbReference type="SAM" id="Phobius"/>
    </source>
</evidence>
<feature type="compositionally biased region" description="Polar residues" evidence="1">
    <location>
        <begin position="778"/>
        <end position="791"/>
    </location>
</feature>
<dbReference type="PROSITE" id="PS50222">
    <property type="entry name" value="EF_HAND_2"/>
    <property type="match status" value="1"/>
</dbReference>
<comment type="caution">
    <text evidence="4">The sequence shown here is derived from an EMBL/GenBank/DDBJ whole genome shotgun (WGS) entry which is preliminary data.</text>
</comment>
<feature type="region of interest" description="Disordered" evidence="1">
    <location>
        <begin position="638"/>
        <end position="666"/>
    </location>
</feature>
<gene>
    <name evidence="4" type="ORF">PGLA2088_LOCUS25880</name>
</gene>
<feature type="transmembrane region" description="Helical" evidence="2">
    <location>
        <begin position="481"/>
        <end position="504"/>
    </location>
</feature>
<feature type="non-terminal residue" evidence="4">
    <location>
        <position position="898"/>
    </location>
</feature>
<feature type="transmembrane region" description="Helical" evidence="2">
    <location>
        <begin position="438"/>
        <end position="460"/>
    </location>
</feature>
<name>A0A813JSC5_POLGL</name>
<dbReference type="GO" id="GO:0005509">
    <property type="term" value="F:calcium ion binding"/>
    <property type="evidence" value="ECO:0007669"/>
    <property type="project" value="InterPro"/>
</dbReference>
<dbReference type="Proteomes" id="UP000626109">
    <property type="component" value="Unassembled WGS sequence"/>
</dbReference>
<feature type="compositionally biased region" description="Polar residues" evidence="1">
    <location>
        <begin position="813"/>
        <end position="829"/>
    </location>
</feature>
<dbReference type="AlphaFoldDB" id="A0A813JSC5"/>
<sequence length="898" mass="97269">MMDSVAKNGRDTTNPEAGRRDPAASESTWPHVANVELPKEHIGWADVNWLSVAAVAPWHMGCTLVLSLGLVLASVMVTFPMTLLARRAFEDILAHEGYGKGIVGLATWEESPDGFWRQTEFTVLRKFYESLSNMGSRWAVMGLAWQGWNMSKSRPLVITLAAMTFFILTLLAGTIMMNYRLISPFQALVITILVNILSNMLMVAAVAKLSSRIMTWRRVLKLVLVLFALDWFCIASLRVSVRAFYRAPGSIASICIRMLPPVIRRVWMHGNLHLSLRFDVCHEDARFLLMLIPIASTAMAGSSLQLVSSTYEVIIMSIAMGVLEVFDSLSMLRGYTQVELSMIWIKRLLICRRSRQLTSVFPADPGGDGGDATPVAARQQALEKEDRERRKPLLVKAALQVCVAECSSLCLVTVQLLLMPINVSGGAGGRQPSAVLSLLLISLFFEVLADGCTASLSFALSKRWPDEIASAADLRRGFASCHMFGLISFGVMLFVLADYTGVFLTSFCVTRTSEPRSLLLEACPSPREVHKDDEINTIDEQVGRIPASSILALLSTRVSASASSSFEGRSYGTAQLSQADFERQMAKLSLGTIQEAKLIYSYLDVNQDGQVHMDDLLNALTAFEGGYLPYREVKPAAFFPKDPEPESSDAAEESSGSRQTPSSKLKALIKSRLSPTLRLLRSTMTSPVDLRSASRAETIAEELAEDRPGLTDSALSMRPPSSLLSVAISPTDIKSCHAGGSSASGRSTALAAASTALPDDSDSDEERRQEAREVRRPWTSQEASSRTSPASMTKRPMGGVKQIQLQKRLRSAAGTTRPASSLGAVSSPTGIGRGSPSPVAASSPVVGSALPKAPMMQLGPTVNLAAALDGLPQQEVNRGLPGSSKPLQTPRLEAGSRK</sequence>
<feature type="transmembrane region" description="Helical" evidence="2">
    <location>
        <begin position="393"/>
        <end position="418"/>
    </location>
</feature>
<organism evidence="4 5">
    <name type="scientific">Polarella glacialis</name>
    <name type="common">Dinoflagellate</name>
    <dbReference type="NCBI Taxonomy" id="89957"/>
    <lineage>
        <taxon>Eukaryota</taxon>
        <taxon>Sar</taxon>
        <taxon>Alveolata</taxon>
        <taxon>Dinophyceae</taxon>
        <taxon>Suessiales</taxon>
        <taxon>Suessiaceae</taxon>
        <taxon>Polarella</taxon>
    </lineage>
</organism>
<dbReference type="EMBL" id="CAJNNW010026884">
    <property type="protein sequence ID" value="CAE8688369.1"/>
    <property type="molecule type" value="Genomic_DNA"/>
</dbReference>
<feature type="compositionally biased region" description="Basic and acidic residues" evidence="1">
    <location>
        <begin position="765"/>
        <end position="776"/>
    </location>
</feature>
<feature type="compositionally biased region" description="Low complexity" evidence="1">
    <location>
        <begin position="738"/>
        <end position="758"/>
    </location>
</feature>
<feature type="region of interest" description="Disordered" evidence="1">
    <location>
        <begin position="736"/>
        <end position="846"/>
    </location>
</feature>
<protein>
    <recommendedName>
        <fullName evidence="3">EF-hand domain-containing protein</fullName>
    </recommendedName>
</protein>
<feature type="transmembrane region" description="Helical" evidence="2">
    <location>
        <begin position="185"/>
        <end position="207"/>
    </location>
</feature>
<evidence type="ECO:0000259" key="3">
    <source>
        <dbReference type="PROSITE" id="PS50222"/>
    </source>
</evidence>
<feature type="region of interest" description="Disordered" evidence="1">
    <location>
        <begin position="873"/>
        <end position="898"/>
    </location>
</feature>
<evidence type="ECO:0000256" key="1">
    <source>
        <dbReference type="SAM" id="MobiDB-lite"/>
    </source>
</evidence>
<evidence type="ECO:0000313" key="4">
    <source>
        <dbReference type="EMBL" id="CAE8688369.1"/>
    </source>
</evidence>
<feature type="transmembrane region" description="Helical" evidence="2">
    <location>
        <begin position="219"/>
        <end position="241"/>
    </location>
</feature>
<proteinExistence type="predicted"/>